<dbReference type="InterPro" id="IPR007627">
    <property type="entry name" value="RNA_pol_sigma70_r2"/>
</dbReference>
<dbReference type="Gene3D" id="1.10.10.10">
    <property type="entry name" value="Winged helix-like DNA-binding domain superfamily/Winged helix DNA-binding domain"/>
    <property type="match status" value="2"/>
</dbReference>
<dbReference type="InterPro" id="IPR007624">
    <property type="entry name" value="RNA_pol_sigma70_r3"/>
</dbReference>
<dbReference type="GO" id="GO:0003677">
    <property type="term" value="F:DNA binding"/>
    <property type="evidence" value="ECO:0007669"/>
    <property type="project" value="UniProtKB-KW"/>
</dbReference>
<dbReference type="Pfam" id="PF04542">
    <property type="entry name" value="Sigma70_r2"/>
    <property type="match status" value="1"/>
</dbReference>
<dbReference type="PRINTS" id="PR00046">
    <property type="entry name" value="SIGMA70FCT"/>
</dbReference>
<dbReference type="Gene3D" id="1.10.601.10">
    <property type="entry name" value="RNA Polymerase Primary Sigma Factor"/>
    <property type="match status" value="1"/>
</dbReference>
<evidence type="ECO:0000313" key="7">
    <source>
        <dbReference type="Proteomes" id="UP000777784"/>
    </source>
</evidence>
<dbReference type="SUPFAM" id="SSF88659">
    <property type="entry name" value="Sigma3 and sigma4 domains of RNA polymerase sigma factors"/>
    <property type="match status" value="2"/>
</dbReference>
<dbReference type="SUPFAM" id="SSF88946">
    <property type="entry name" value="Sigma2 domain of RNA polymerase sigma factors"/>
    <property type="match status" value="1"/>
</dbReference>
<feature type="domain" description="RNA polymerase sigma-70" evidence="5">
    <location>
        <begin position="147"/>
        <end position="160"/>
    </location>
</feature>
<evidence type="ECO:0000256" key="3">
    <source>
        <dbReference type="ARBA" id="ARBA00023125"/>
    </source>
</evidence>
<comment type="caution">
    <text evidence="6">The sequence shown here is derived from an EMBL/GenBank/DDBJ whole genome shotgun (WGS) entry which is preliminary data.</text>
</comment>
<sequence>MPGGFSVPNAMGGLLRRGFDQGSIQAADLEETLEKRSIDPDELDLFLQLVSDLKIPIVEPQRERRRSRKESDSCLVGENRDSFPSGFQLYLRALSKHPPLSASQERELMRSSRRGCTTSRQEMIKSNLRLVVFLARRYMGRGVSFEDLVEEGNLGLIQAVERFDPERGFRFSTYGSWWIRQAFAQAVANLGRTVRFPMDFLRRLYRLLEAERRLTQELGRFPSEEELARGLRITPAKVRRLQALREGSISLDTAISGDEKGESVINRFPSPENLEVVLEGHLQKAELDGWLRALPPTEEIILRARYGFLDGHPQSLAEIGRRMGRSREGIRQMEKRALRQLRGWVLAQPGCMGKHRLDRAVPNVASRKRFAPPAG</sequence>
<dbReference type="InterPro" id="IPR050239">
    <property type="entry name" value="Sigma-70_RNA_pol_init_factors"/>
</dbReference>
<dbReference type="GO" id="GO:0006352">
    <property type="term" value="P:DNA-templated transcription initiation"/>
    <property type="evidence" value="ECO:0007669"/>
    <property type="project" value="InterPro"/>
</dbReference>
<dbReference type="InterPro" id="IPR007630">
    <property type="entry name" value="RNA_pol_sigma70_r4"/>
</dbReference>
<dbReference type="PANTHER" id="PTHR30603:SF47">
    <property type="entry name" value="RNA POLYMERASE SIGMA FACTOR SIGD, CHLOROPLASTIC"/>
    <property type="match status" value="1"/>
</dbReference>
<name>A0A948RUU0_UNCEI</name>
<dbReference type="GO" id="GO:0016987">
    <property type="term" value="F:sigma factor activity"/>
    <property type="evidence" value="ECO:0007669"/>
    <property type="project" value="UniProtKB-KW"/>
</dbReference>
<keyword evidence="2" id="KW-0731">Sigma factor</keyword>
<dbReference type="InterPro" id="IPR036388">
    <property type="entry name" value="WH-like_DNA-bd_sf"/>
</dbReference>
<reference evidence="6" key="1">
    <citation type="submission" date="2021-05" db="EMBL/GenBank/DDBJ databases">
        <title>Energy efficiency and biological interactions define the core microbiome of deep oligotrophic groundwater.</title>
        <authorList>
            <person name="Mehrshad M."/>
            <person name="Lopez-Fernandez M."/>
            <person name="Bell E."/>
            <person name="Bernier-Latmani R."/>
            <person name="Bertilsson S."/>
            <person name="Dopson M."/>
        </authorList>
    </citation>
    <scope>NUCLEOTIDE SEQUENCE</scope>
    <source>
        <strain evidence="6">Modern_marine.mb.64</strain>
    </source>
</reference>
<gene>
    <name evidence="6" type="ORF">KJ970_10195</name>
</gene>
<evidence type="ECO:0000256" key="4">
    <source>
        <dbReference type="ARBA" id="ARBA00023163"/>
    </source>
</evidence>
<organism evidence="6 7">
    <name type="scientific">Eiseniibacteriota bacterium</name>
    <dbReference type="NCBI Taxonomy" id="2212470"/>
    <lineage>
        <taxon>Bacteria</taxon>
        <taxon>Candidatus Eiseniibacteriota</taxon>
    </lineage>
</organism>
<keyword evidence="3" id="KW-0238">DNA-binding</keyword>
<dbReference type="InterPro" id="IPR000943">
    <property type="entry name" value="RNA_pol_sigma70"/>
</dbReference>
<dbReference type="Pfam" id="PF04539">
    <property type="entry name" value="Sigma70_r3"/>
    <property type="match status" value="1"/>
</dbReference>
<dbReference type="PANTHER" id="PTHR30603">
    <property type="entry name" value="RNA POLYMERASE SIGMA FACTOR RPO"/>
    <property type="match status" value="1"/>
</dbReference>
<keyword evidence="4" id="KW-0804">Transcription</keyword>
<evidence type="ECO:0000256" key="2">
    <source>
        <dbReference type="ARBA" id="ARBA00023082"/>
    </source>
</evidence>
<keyword evidence="1" id="KW-0805">Transcription regulation</keyword>
<dbReference type="NCBIfam" id="TIGR02937">
    <property type="entry name" value="sigma70-ECF"/>
    <property type="match status" value="1"/>
</dbReference>
<dbReference type="Proteomes" id="UP000777784">
    <property type="component" value="Unassembled WGS sequence"/>
</dbReference>
<evidence type="ECO:0000256" key="1">
    <source>
        <dbReference type="ARBA" id="ARBA00023015"/>
    </source>
</evidence>
<dbReference type="CDD" id="cd06171">
    <property type="entry name" value="Sigma70_r4"/>
    <property type="match status" value="1"/>
</dbReference>
<dbReference type="InterPro" id="IPR013324">
    <property type="entry name" value="RNA_pol_sigma_r3/r4-like"/>
</dbReference>
<accession>A0A948RUU0</accession>
<dbReference type="PROSITE" id="PS00715">
    <property type="entry name" value="SIGMA70_1"/>
    <property type="match status" value="1"/>
</dbReference>
<proteinExistence type="predicted"/>
<protein>
    <submittedName>
        <fullName evidence="6">RNA polymerase sigma factor RpoD/SigA</fullName>
    </submittedName>
</protein>
<dbReference type="AlphaFoldDB" id="A0A948RUU0"/>
<dbReference type="Pfam" id="PF04545">
    <property type="entry name" value="Sigma70_r4"/>
    <property type="match status" value="1"/>
</dbReference>
<evidence type="ECO:0000313" key="6">
    <source>
        <dbReference type="EMBL" id="MBU2691290.1"/>
    </source>
</evidence>
<dbReference type="InterPro" id="IPR013325">
    <property type="entry name" value="RNA_pol_sigma_r2"/>
</dbReference>
<dbReference type="EMBL" id="JAHJDP010000053">
    <property type="protein sequence ID" value="MBU2691290.1"/>
    <property type="molecule type" value="Genomic_DNA"/>
</dbReference>
<evidence type="ECO:0000259" key="5">
    <source>
        <dbReference type="PROSITE" id="PS00715"/>
    </source>
</evidence>
<dbReference type="InterPro" id="IPR014284">
    <property type="entry name" value="RNA_pol_sigma-70_dom"/>
</dbReference>